<dbReference type="PIRSF" id="PIRSF000110">
    <property type="entry name" value="G6PD"/>
    <property type="match status" value="1"/>
</dbReference>
<accession>A0A5Q2QAQ3</accession>
<dbReference type="PROSITE" id="PS00069">
    <property type="entry name" value="G6P_DEHYDROGENASE"/>
    <property type="match status" value="1"/>
</dbReference>
<feature type="binding site" evidence="7">
    <location>
        <position position="239"/>
    </location>
    <ligand>
        <name>substrate</name>
    </ligand>
</feature>
<name>A0A5Q2QAQ3_9GAMM</name>
<feature type="binding site" evidence="7">
    <location>
        <position position="182"/>
    </location>
    <ligand>
        <name>substrate</name>
    </ligand>
</feature>
<sequence length="491" mass="54548">MPSGVAEWIAQPSDILLFGATGDLAGRKLYPALYCLFRDGHLPGGCRILGLARTDQSAAEFTAIIHAKLQEFAPEGEYEAAVWERFSAALDYTPLDVHDPEAFVAVAERLGDRSGRPLIHYLSTSPSLYGAICAGLDHAGLAGAQARVVIEKPIGTDLASSRVINDAVDAVFPEASIYRIDHYLGKETVQNLLALRFANGIFEPRWNSAGVDHVQVTVSETVGVEGRWGYYDDSGAMRDMVQNHILQLVSLVAMEPPASLDPDAVRDEKVKVLRALRPIRDRDIESSTVRGQYRAGAIDGKAVPGYLEEPGCKPGSRTETFVALRAEIDNWRWAGVPFYLRTGKRMPHRYSEIVVQFRDVPHDLFAPENADVQANKLVIRLQPQEGIQLQMMYKVRGLGGGMKLQKAELNLSTEDFKPPRNAYERLLFDVVRGNQTLFVRRDEVEVAWRWVDDIMQAWQSETSAPKHYSAGTWGPTSAIALAERNGHSWHE</sequence>
<dbReference type="Gene3D" id="3.30.360.10">
    <property type="entry name" value="Dihydrodipicolinate Reductase, domain 2"/>
    <property type="match status" value="1"/>
</dbReference>
<keyword evidence="6 7" id="KW-0119">Carbohydrate metabolism</keyword>
<evidence type="ECO:0000259" key="8">
    <source>
        <dbReference type="Pfam" id="PF00479"/>
    </source>
</evidence>
<dbReference type="GO" id="GO:0005829">
    <property type="term" value="C:cytosol"/>
    <property type="evidence" value="ECO:0007669"/>
    <property type="project" value="TreeGrafter"/>
</dbReference>
<dbReference type="InterPro" id="IPR001282">
    <property type="entry name" value="G6P_DH"/>
</dbReference>
<evidence type="ECO:0000256" key="3">
    <source>
        <dbReference type="ARBA" id="ARBA00022526"/>
    </source>
</evidence>
<comment type="function">
    <text evidence="7">Catalyzes the oxidation of glucose 6-phosphate to 6-phosphogluconolactone.</text>
</comment>
<gene>
    <name evidence="7 10" type="primary">zwf</name>
    <name evidence="10" type="ORF">GH975_00085</name>
</gene>
<dbReference type="GO" id="GO:0004345">
    <property type="term" value="F:glucose-6-phosphate dehydrogenase activity"/>
    <property type="evidence" value="ECO:0007669"/>
    <property type="project" value="UniProtKB-UniRule"/>
</dbReference>
<dbReference type="Pfam" id="PF02781">
    <property type="entry name" value="G6PD_C"/>
    <property type="match status" value="1"/>
</dbReference>
<dbReference type="NCBIfam" id="NF009492">
    <property type="entry name" value="PRK12853.1-3"/>
    <property type="match status" value="1"/>
</dbReference>
<feature type="binding site" evidence="7">
    <location>
        <position position="53"/>
    </location>
    <ligand>
        <name>NADP(+)</name>
        <dbReference type="ChEBI" id="CHEBI:58349"/>
    </ligand>
</feature>
<evidence type="ECO:0000313" key="11">
    <source>
        <dbReference type="Proteomes" id="UP000388235"/>
    </source>
</evidence>
<evidence type="ECO:0000256" key="1">
    <source>
        <dbReference type="ARBA" id="ARBA00004937"/>
    </source>
</evidence>
<comment type="similarity">
    <text evidence="2 7">Belongs to the glucose-6-phosphate dehydrogenase family.</text>
</comment>
<dbReference type="PANTHER" id="PTHR23429">
    <property type="entry name" value="GLUCOSE-6-PHOSPHATE 1-DEHYDROGENASE G6PD"/>
    <property type="match status" value="1"/>
</dbReference>
<proteinExistence type="inferred from homology"/>
<feature type="domain" description="Glucose-6-phosphate dehydrogenase NAD-binding" evidence="8">
    <location>
        <begin position="17"/>
        <end position="191"/>
    </location>
</feature>
<dbReference type="FunFam" id="3.30.360.10:FF:000011">
    <property type="entry name" value="Glucose-6-phosphate 1-dehydrogenase"/>
    <property type="match status" value="1"/>
</dbReference>
<dbReference type="Gene3D" id="3.40.50.720">
    <property type="entry name" value="NAD(P)-binding Rossmann-like Domain"/>
    <property type="match status" value="1"/>
</dbReference>
<dbReference type="InterPro" id="IPR019796">
    <property type="entry name" value="G6P_DH_AS"/>
</dbReference>
<dbReference type="RefSeq" id="WP_153712541.1">
    <property type="nucleotide sequence ID" value="NZ_CP045871.1"/>
</dbReference>
<dbReference type="InterPro" id="IPR036291">
    <property type="entry name" value="NAD(P)-bd_dom_sf"/>
</dbReference>
<dbReference type="SUPFAM" id="SSF55347">
    <property type="entry name" value="Glyceraldehyde-3-phosphate dehydrogenase-like, C-terminal domain"/>
    <property type="match status" value="1"/>
</dbReference>
<dbReference type="InterPro" id="IPR022674">
    <property type="entry name" value="G6P_DH_NAD-bd"/>
</dbReference>
<reference evidence="10 11" key="1">
    <citation type="submission" date="2019-11" db="EMBL/GenBank/DDBJ databases">
        <authorList>
            <person name="Khan S.A."/>
            <person name="Jeon C.O."/>
            <person name="Chun B.H."/>
        </authorList>
    </citation>
    <scope>NUCLEOTIDE SEQUENCE [LARGE SCALE GENOMIC DNA]</scope>
    <source>
        <strain evidence="10 11">IMCC 1097</strain>
    </source>
</reference>
<comment type="caution">
    <text evidence="7">Lacks conserved residue(s) required for the propagation of feature annotation.</text>
</comment>
<dbReference type="Pfam" id="PF00479">
    <property type="entry name" value="G6PD_N"/>
    <property type="match status" value="1"/>
</dbReference>
<keyword evidence="3 7" id="KW-0313">Glucose metabolism</keyword>
<feature type="domain" description="Glucose-6-phosphate dehydrogenase C-terminal" evidence="9">
    <location>
        <begin position="193"/>
        <end position="490"/>
    </location>
</feature>
<dbReference type="PANTHER" id="PTHR23429:SF0">
    <property type="entry name" value="GLUCOSE-6-PHOSPHATE 1-DEHYDROGENASE"/>
    <property type="match status" value="1"/>
</dbReference>
<dbReference type="KEGG" id="llp:GH975_00085"/>
<feature type="binding site" evidence="7">
    <location>
        <position position="152"/>
    </location>
    <ligand>
        <name>NADP(+)</name>
        <dbReference type="ChEBI" id="CHEBI:58349"/>
    </ligand>
</feature>
<feature type="binding site" evidence="7">
    <location>
        <position position="186"/>
    </location>
    <ligand>
        <name>substrate</name>
    </ligand>
</feature>
<dbReference type="GO" id="GO:0009051">
    <property type="term" value="P:pentose-phosphate shunt, oxidative branch"/>
    <property type="evidence" value="ECO:0007669"/>
    <property type="project" value="TreeGrafter"/>
</dbReference>
<feature type="binding site" evidence="7">
    <location>
        <begin position="96"/>
        <end position="97"/>
    </location>
    <ligand>
        <name>NADP(+)</name>
        <dbReference type="ChEBI" id="CHEBI:58349"/>
    </ligand>
</feature>
<dbReference type="InterPro" id="IPR022675">
    <property type="entry name" value="G6P_DH_C"/>
</dbReference>
<evidence type="ECO:0000256" key="4">
    <source>
        <dbReference type="ARBA" id="ARBA00022857"/>
    </source>
</evidence>
<dbReference type="Proteomes" id="UP000388235">
    <property type="component" value="Chromosome"/>
</dbReference>
<feature type="binding site" evidence="7">
    <location>
        <position position="344"/>
    </location>
    <ligand>
        <name>substrate</name>
    </ligand>
</feature>
<dbReference type="EMBL" id="CP045871">
    <property type="protein sequence ID" value="QGG79037.1"/>
    <property type="molecule type" value="Genomic_DNA"/>
</dbReference>
<dbReference type="EC" id="1.1.1.49" evidence="7"/>
<dbReference type="GO" id="GO:0050661">
    <property type="term" value="F:NADP binding"/>
    <property type="evidence" value="ECO:0007669"/>
    <property type="project" value="UniProtKB-UniRule"/>
</dbReference>
<protein>
    <recommendedName>
        <fullName evidence="7">Glucose-6-phosphate 1-dehydrogenase</fullName>
        <shortName evidence="7">G6PD</shortName>
        <ecNumber evidence="7">1.1.1.49</ecNumber>
    </recommendedName>
</protein>
<comment type="pathway">
    <text evidence="1 7">Carbohydrate degradation; pentose phosphate pathway; D-ribulose 5-phosphate from D-glucose 6-phosphate (oxidative stage): step 1/3.</text>
</comment>
<dbReference type="SUPFAM" id="SSF51735">
    <property type="entry name" value="NAD(P)-binding Rossmann-fold domains"/>
    <property type="match status" value="1"/>
</dbReference>
<dbReference type="HAMAP" id="MF_00966">
    <property type="entry name" value="G6PD"/>
    <property type="match status" value="1"/>
</dbReference>
<organism evidence="10 11">
    <name type="scientific">Litorivicinus lipolyticus</name>
    <dbReference type="NCBI Taxonomy" id="418701"/>
    <lineage>
        <taxon>Bacteria</taxon>
        <taxon>Pseudomonadati</taxon>
        <taxon>Pseudomonadota</taxon>
        <taxon>Gammaproteobacteria</taxon>
        <taxon>Oceanospirillales</taxon>
        <taxon>Litorivicinaceae</taxon>
        <taxon>Litorivicinus</taxon>
    </lineage>
</organism>
<dbReference type="AlphaFoldDB" id="A0A5Q2QAQ3"/>
<dbReference type="OrthoDB" id="9802739at2"/>
<keyword evidence="4 7" id="KW-0521">NADP</keyword>
<keyword evidence="5 7" id="KW-0560">Oxidoreductase</keyword>
<dbReference type="PRINTS" id="PR00079">
    <property type="entry name" value="G6PDHDRGNASE"/>
</dbReference>
<keyword evidence="11" id="KW-1185">Reference proteome</keyword>
<dbReference type="GO" id="GO:0006006">
    <property type="term" value="P:glucose metabolic process"/>
    <property type="evidence" value="ECO:0007669"/>
    <property type="project" value="UniProtKB-KW"/>
</dbReference>
<dbReference type="UniPathway" id="UPA00115">
    <property type="reaction ID" value="UER00408"/>
</dbReference>
<comment type="catalytic activity">
    <reaction evidence="7">
        <text>D-glucose 6-phosphate + NADP(+) = 6-phospho-D-glucono-1,5-lactone + NADPH + H(+)</text>
        <dbReference type="Rhea" id="RHEA:15841"/>
        <dbReference type="ChEBI" id="CHEBI:15378"/>
        <dbReference type="ChEBI" id="CHEBI:57783"/>
        <dbReference type="ChEBI" id="CHEBI:57955"/>
        <dbReference type="ChEBI" id="CHEBI:58349"/>
        <dbReference type="ChEBI" id="CHEBI:61548"/>
        <dbReference type="EC" id="1.1.1.49"/>
    </reaction>
</comment>
<evidence type="ECO:0000256" key="5">
    <source>
        <dbReference type="ARBA" id="ARBA00023002"/>
    </source>
</evidence>
<feature type="active site" description="Proton acceptor" evidence="7">
    <location>
        <position position="244"/>
    </location>
</feature>
<evidence type="ECO:0000313" key="10">
    <source>
        <dbReference type="EMBL" id="QGG79037.1"/>
    </source>
</evidence>
<evidence type="ECO:0000256" key="2">
    <source>
        <dbReference type="ARBA" id="ARBA00009975"/>
    </source>
</evidence>
<evidence type="ECO:0000259" key="9">
    <source>
        <dbReference type="Pfam" id="PF02781"/>
    </source>
</evidence>
<dbReference type="NCBIfam" id="TIGR00871">
    <property type="entry name" value="zwf"/>
    <property type="match status" value="1"/>
</dbReference>
<evidence type="ECO:0000256" key="6">
    <source>
        <dbReference type="ARBA" id="ARBA00023277"/>
    </source>
</evidence>
<feature type="binding site" evidence="7">
    <location>
        <position position="220"/>
    </location>
    <ligand>
        <name>substrate</name>
    </ligand>
</feature>
<evidence type="ECO:0000256" key="7">
    <source>
        <dbReference type="HAMAP-Rule" id="MF_00966"/>
    </source>
</evidence>